<evidence type="ECO:0008006" key="3">
    <source>
        <dbReference type="Google" id="ProtNLM"/>
    </source>
</evidence>
<gene>
    <name evidence="1" type="ORF">FOMPIDRAFT_1122393</name>
</gene>
<dbReference type="HOGENOM" id="CLU_146165_0_0_1"/>
<sequence length="113" mass="13287">MLRTEHVPLQKYLHRIKKADSPICEQCGTAPETVYHYLRECPAYEEQRERLDGDAGEAATQLRTLLNTPRMMKHLFRYIHSTRRFHATYGDLALKPARAMPKARARHGQEERR</sequence>
<dbReference type="eggNOG" id="ENOG502R2DV">
    <property type="taxonomic scope" value="Eukaryota"/>
</dbReference>
<dbReference type="AlphaFoldDB" id="S8E772"/>
<organism evidence="1 2">
    <name type="scientific">Fomitopsis schrenkii</name>
    <name type="common">Brown rot fungus</name>
    <dbReference type="NCBI Taxonomy" id="2126942"/>
    <lineage>
        <taxon>Eukaryota</taxon>
        <taxon>Fungi</taxon>
        <taxon>Dikarya</taxon>
        <taxon>Basidiomycota</taxon>
        <taxon>Agaricomycotina</taxon>
        <taxon>Agaricomycetes</taxon>
        <taxon>Polyporales</taxon>
        <taxon>Fomitopsis</taxon>
    </lineage>
</organism>
<evidence type="ECO:0000313" key="2">
    <source>
        <dbReference type="Proteomes" id="UP000015241"/>
    </source>
</evidence>
<dbReference type="InParanoid" id="S8E772"/>
<name>S8E772_FOMSC</name>
<dbReference type="EMBL" id="KE504148">
    <property type="protein sequence ID" value="EPT00518.1"/>
    <property type="molecule type" value="Genomic_DNA"/>
</dbReference>
<dbReference type="OrthoDB" id="2734236at2759"/>
<evidence type="ECO:0000313" key="1">
    <source>
        <dbReference type="EMBL" id="EPT00518.1"/>
    </source>
</evidence>
<dbReference type="Proteomes" id="UP000015241">
    <property type="component" value="Unassembled WGS sequence"/>
</dbReference>
<protein>
    <recommendedName>
        <fullName evidence="3">Reverse transcriptase zinc-binding domain-containing protein</fullName>
    </recommendedName>
</protein>
<reference evidence="1 2" key="1">
    <citation type="journal article" date="2012" name="Science">
        <title>The Paleozoic origin of enzymatic lignin decomposition reconstructed from 31 fungal genomes.</title>
        <authorList>
            <person name="Floudas D."/>
            <person name="Binder M."/>
            <person name="Riley R."/>
            <person name="Barry K."/>
            <person name="Blanchette R.A."/>
            <person name="Henrissat B."/>
            <person name="Martinez A.T."/>
            <person name="Otillar R."/>
            <person name="Spatafora J.W."/>
            <person name="Yadav J.S."/>
            <person name="Aerts A."/>
            <person name="Benoit I."/>
            <person name="Boyd A."/>
            <person name="Carlson A."/>
            <person name="Copeland A."/>
            <person name="Coutinho P.M."/>
            <person name="de Vries R.P."/>
            <person name="Ferreira P."/>
            <person name="Findley K."/>
            <person name="Foster B."/>
            <person name="Gaskell J."/>
            <person name="Glotzer D."/>
            <person name="Gorecki P."/>
            <person name="Heitman J."/>
            <person name="Hesse C."/>
            <person name="Hori C."/>
            <person name="Igarashi K."/>
            <person name="Jurgens J.A."/>
            <person name="Kallen N."/>
            <person name="Kersten P."/>
            <person name="Kohler A."/>
            <person name="Kuees U."/>
            <person name="Kumar T.K.A."/>
            <person name="Kuo A."/>
            <person name="LaButti K."/>
            <person name="Larrondo L.F."/>
            <person name="Lindquist E."/>
            <person name="Ling A."/>
            <person name="Lombard V."/>
            <person name="Lucas S."/>
            <person name="Lundell T."/>
            <person name="Martin R."/>
            <person name="McLaughlin D.J."/>
            <person name="Morgenstern I."/>
            <person name="Morin E."/>
            <person name="Murat C."/>
            <person name="Nagy L.G."/>
            <person name="Nolan M."/>
            <person name="Ohm R.A."/>
            <person name="Patyshakuliyeva A."/>
            <person name="Rokas A."/>
            <person name="Ruiz-Duenas F.J."/>
            <person name="Sabat G."/>
            <person name="Salamov A."/>
            <person name="Samejima M."/>
            <person name="Schmutz J."/>
            <person name="Slot J.C."/>
            <person name="St John F."/>
            <person name="Stenlid J."/>
            <person name="Sun H."/>
            <person name="Sun S."/>
            <person name="Syed K."/>
            <person name="Tsang A."/>
            <person name="Wiebenga A."/>
            <person name="Young D."/>
            <person name="Pisabarro A."/>
            <person name="Eastwood D.C."/>
            <person name="Martin F."/>
            <person name="Cullen D."/>
            <person name="Grigoriev I.V."/>
            <person name="Hibbett D.S."/>
        </authorList>
    </citation>
    <scope>NUCLEOTIDE SEQUENCE</scope>
    <source>
        <strain evidence="2">FP-58527</strain>
    </source>
</reference>
<proteinExistence type="predicted"/>
<keyword evidence="2" id="KW-1185">Reference proteome</keyword>
<accession>S8E772</accession>